<accession>A0ABP0PT66</accession>
<protein>
    <recommendedName>
        <fullName evidence="2">Mitochondrial fission process protein 1</fullName>
    </recommendedName>
    <alternativeName>
        <fullName evidence="3">Mitochondrial 18 kDa protein</fullName>
    </alternativeName>
</protein>
<keyword evidence="5" id="KW-1185">Reference proteome</keyword>
<evidence type="ECO:0000256" key="2">
    <source>
        <dbReference type="ARBA" id="ARBA00017835"/>
    </source>
</evidence>
<evidence type="ECO:0000313" key="4">
    <source>
        <dbReference type="EMBL" id="CAK9079079.1"/>
    </source>
</evidence>
<organism evidence="4 5">
    <name type="scientific">Durusdinium trenchii</name>
    <dbReference type="NCBI Taxonomy" id="1381693"/>
    <lineage>
        <taxon>Eukaryota</taxon>
        <taxon>Sar</taxon>
        <taxon>Alveolata</taxon>
        <taxon>Dinophyceae</taxon>
        <taxon>Suessiales</taxon>
        <taxon>Symbiodiniaceae</taxon>
        <taxon>Durusdinium</taxon>
    </lineage>
</organism>
<dbReference type="PANTHER" id="PTHR11001:SF2">
    <property type="entry name" value="MITOCHONDRIAL FISSION PROCESS PROTEIN 1"/>
    <property type="match status" value="1"/>
</dbReference>
<dbReference type="EMBL" id="CAXAMN010023618">
    <property type="protein sequence ID" value="CAK9079079.1"/>
    <property type="molecule type" value="Genomic_DNA"/>
</dbReference>
<evidence type="ECO:0000313" key="5">
    <source>
        <dbReference type="Proteomes" id="UP001642484"/>
    </source>
</evidence>
<dbReference type="Pfam" id="PF10558">
    <property type="entry name" value="MTP18"/>
    <property type="match status" value="2"/>
</dbReference>
<dbReference type="InterPro" id="IPR019560">
    <property type="entry name" value="Mitochondrial_18_kDa_protein"/>
</dbReference>
<reference evidence="4 5" key="1">
    <citation type="submission" date="2024-02" db="EMBL/GenBank/DDBJ databases">
        <authorList>
            <person name="Chen Y."/>
            <person name="Shah S."/>
            <person name="Dougan E. K."/>
            <person name="Thang M."/>
            <person name="Chan C."/>
        </authorList>
    </citation>
    <scope>NUCLEOTIDE SEQUENCE [LARGE SCALE GENOMIC DNA]</scope>
</reference>
<gene>
    <name evidence="4" type="ORF">CCMP2556_LOCUS38967</name>
</gene>
<name>A0ABP0PT66_9DINO</name>
<sequence>MSMDAPKALSLSKLPYTCPLEHIRVDTLRKARPCPWLCLKPMQPCVCQDLELVFPRYNLKADAVITDFEGWRSLPYLARMKRLLVSSTRYIAYSSDVGESLRPVLRLWQVNFTYGIAGLYVLGETVMAGYKQRESGGNEVAAACAHSFLFQMLASLALPAVIIHTVVHQVQHALERPRLVSYPKLMRYGPSCIGLGLVPFMPLLDPPCEWVVDYLFEWWYPDRKA</sequence>
<comment type="caution">
    <text evidence="4">The sequence shown here is derived from an EMBL/GenBank/DDBJ whole genome shotgun (WGS) entry which is preliminary data.</text>
</comment>
<comment type="similarity">
    <text evidence="1">Belongs to the MTFP1 family.</text>
</comment>
<dbReference type="Proteomes" id="UP001642484">
    <property type="component" value="Unassembled WGS sequence"/>
</dbReference>
<evidence type="ECO:0000256" key="1">
    <source>
        <dbReference type="ARBA" id="ARBA00009224"/>
    </source>
</evidence>
<dbReference type="PANTHER" id="PTHR11001">
    <property type="entry name" value="MITOCHONDRIAL FISSION PROCESS PROTEIN 1"/>
    <property type="match status" value="1"/>
</dbReference>
<evidence type="ECO:0000256" key="3">
    <source>
        <dbReference type="ARBA" id="ARBA00029631"/>
    </source>
</evidence>
<proteinExistence type="inferred from homology"/>